<proteinExistence type="predicted"/>
<evidence type="ECO:0000313" key="1">
    <source>
        <dbReference type="EMBL" id="CAG8467405.1"/>
    </source>
</evidence>
<protein>
    <submittedName>
        <fullName evidence="1">11059_t:CDS:1</fullName>
    </submittedName>
</protein>
<sequence>MYIVFLCVRIKVEETRSTGIGEKGFTKLSNGANSNYQQLSKYLSVPSTFNAIRQTIQRVHHLDLPTELLTLDSFVILDHMKQTLKGSDFLISDTTVNQSRILIFTTANNIRHLNHSPYWIMDGIFKIVLNIFKQLYTIHGCIGSNENSRIMPLVFSLITEKSMEFYRRLFQGLIDFAKEHDVTLSPQIVLTDFEDFSILIRHISVLAFLPHSEIPAMFDKLKVHILVEARDIVQWFEDNYVHGRVKHVHRNGTLVRSEPSFPPNFWSVSENVEFTYPRTQNVVEELQKEQNKVEVSIEVILRGAPRPPLRRQAIERELRIHSVYNDCNRWSLMEYLLGIINNLYF</sequence>
<organism evidence="1 2">
    <name type="scientific">Dentiscutata heterogama</name>
    <dbReference type="NCBI Taxonomy" id="1316150"/>
    <lineage>
        <taxon>Eukaryota</taxon>
        <taxon>Fungi</taxon>
        <taxon>Fungi incertae sedis</taxon>
        <taxon>Mucoromycota</taxon>
        <taxon>Glomeromycotina</taxon>
        <taxon>Glomeromycetes</taxon>
        <taxon>Diversisporales</taxon>
        <taxon>Gigasporaceae</taxon>
        <taxon>Dentiscutata</taxon>
    </lineage>
</organism>
<keyword evidence="2" id="KW-1185">Reference proteome</keyword>
<comment type="caution">
    <text evidence="1">The sequence shown here is derived from an EMBL/GenBank/DDBJ whole genome shotgun (WGS) entry which is preliminary data.</text>
</comment>
<dbReference type="Proteomes" id="UP000789702">
    <property type="component" value="Unassembled WGS sequence"/>
</dbReference>
<accession>A0ACA9KDU0</accession>
<reference evidence="1" key="1">
    <citation type="submission" date="2021-06" db="EMBL/GenBank/DDBJ databases">
        <authorList>
            <person name="Kallberg Y."/>
            <person name="Tangrot J."/>
            <person name="Rosling A."/>
        </authorList>
    </citation>
    <scope>NUCLEOTIDE SEQUENCE</scope>
    <source>
        <strain evidence="1">IL203A</strain>
    </source>
</reference>
<gene>
    <name evidence="1" type="ORF">DHETER_LOCUS1558</name>
</gene>
<name>A0ACA9KDU0_9GLOM</name>
<dbReference type="EMBL" id="CAJVPU010000971">
    <property type="protein sequence ID" value="CAG8467405.1"/>
    <property type="molecule type" value="Genomic_DNA"/>
</dbReference>
<evidence type="ECO:0000313" key="2">
    <source>
        <dbReference type="Proteomes" id="UP000789702"/>
    </source>
</evidence>